<dbReference type="SUPFAM" id="SSF81301">
    <property type="entry name" value="Nucleotidyltransferase"/>
    <property type="match status" value="1"/>
</dbReference>
<protein>
    <recommendedName>
        <fullName evidence="1">Polymerase beta nucleotidyltransferase domain-containing protein</fullName>
    </recommendedName>
</protein>
<dbReference type="Gene3D" id="3.30.460.10">
    <property type="entry name" value="Beta Polymerase, domain 2"/>
    <property type="match status" value="1"/>
</dbReference>
<gene>
    <name evidence="2" type="ORF">MNBD_GAMMA18-958</name>
</gene>
<dbReference type="Pfam" id="PF18765">
    <property type="entry name" value="Polbeta"/>
    <property type="match status" value="1"/>
</dbReference>
<evidence type="ECO:0000313" key="2">
    <source>
        <dbReference type="EMBL" id="VAW86172.1"/>
    </source>
</evidence>
<evidence type="ECO:0000259" key="1">
    <source>
        <dbReference type="Pfam" id="PF18765"/>
    </source>
</evidence>
<reference evidence="2" key="1">
    <citation type="submission" date="2018-06" db="EMBL/GenBank/DDBJ databases">
        <authorList>
            <person name="Zhirakovskaya E."/>
        </authorList>
    </citation>
    <scope>NUCLEOTIDE SEQUENCE</scope>
</reference>
<proteinExistence type="predicted"/>
<dbReference type="CDD" id="cd05403">
    <property type="entry name" value="NT_KNTase_like"/>
    <property type="match status" value="1"/>
</dbReference>
<sequence length="97" mass="10851">MRLSQSQALAIKQIIQHSLGPKSEVWLFGSRVDDSARGGDIDLYVESDQPCGLQQKLRLMTKIQQAVGLRKVDLIIKKDTSEHKAIYDTAKSEGVRL</sequence>
<feature type="domain" description="Polymerase beta nucleotidyltransferase" evidence="1">
    <location>
        <begin position="24"/>
        <end position="86"/>
    </location>
</feature>
<organism evidence="2">
    <name type="scientific">hydrothermal vent metagenome</name>
    <dbReference type="NCBI Taxonomy" id="652676"/>
    <lineage>
        <taxon>unclassified sequences</taxon>
        <taxon>metagenomes</taxon>
        <taxon>ecological metagenomes</taxon>
    </lineage>
</organism>
<dbReference type="AlphaFoldDB" id="A0A3B0ZFA8"/>
<dbReference type="InterPro" id="IPR043519">
    <property type="entry name" value="NT_sf"/>
</dbReference>
<name>A0A3B0ZFA8_9ZZZZ</name>
<accession>A0A3B0ZFA8</accession>
<dbReference type="InterPro" id="IPR041633">
    <property type="entry name" value="Polbeta"/>
</dbReference>
<dbReference type="EMBL" id="UOFP01000127">
    <property type="protein sequence ID" value="VAW86172.1"/>
    <property type="molecule type" value="Genomic_DNA"/>
</dbReference>